<dbReference type="GO" id="GO:0016226">
    <property type="term" value="P:iron-sulfur cluster assembly"/>
    <property type="evidence" value="ECO:0007669"/>
    <property type="project" value="InterPro"/>
</dbReference>
<dbReference type="Proteomes" id="UP000297737">
    <property type="component" value="Unassembled WGS sequence"/>
</dbReference>
<accession>A0A4Y9EK78</accession>
<dbReference type="PANTHER" id="PTHR43575:SF1">
    <property type="entry name" value="PROTEIN ABCI7, CHLOROPLASTIC"/>
    <property type="match status" value="1"/>
</dbReference>
<keyword evidence="3" id="KW-1185">Reference proteome</keyword>
<protein>
    <submittedName>
        <fullName evidence="2">SufD family Fe-S cluster assembly protein</fullName>
    </submittedName>
</protein>
<dbReference type="RefSeq" id="WP_135246582.1">
    <property type="nucleotide sequence ID" value="NZ_SIHO01000003.1"/>
</dbReference>
<feature type="domain" description="SUF system FeS cluster assembly SufBD core" evidence="1">
    <location>
        <begin position="49"/>
        <end position="247"/>
    </location>
</feature>
<sequence length="275" mass="28931">MTALPTRRQEDWRYSDLEALREVWPQDIATTRALSVAAGESARLDDTLTGSDWHNETVTIDLGAGATLDGIIVQARDSLAVTTQHYRISLGAGARCTLHVLATGSRFGRIAIDVEMGEASDFNLGGVMIGGGAQTLEIVTHVVHAQPRATSRQVVRSVAGDTATTSYLGKVGVARSAQKTDSAQSAKALLLTRTATANLKPELEIFADDVKCAHGASVGALDANALFYLQSRGLDPAAARALLTRSFLAAAFADLDDEAAERLTDAAIAALGTNQ</sequence>
<dbReference type="AlphaFoldDB" id="A0A4Y9EK78"/>
<dbReference type="OrthoDB" id="9768262at2"/>
<evidence type="ECO:0000259" key="1">
    <source>
        <dbReference type="Pfam" id="PF01458"/>
    </source>
</evidence>
<dbReference type="EMBL" id="SIHO01000003">
    <property type="protein sequence ID" value="TFU01078.1"/>
    <property type="molecule type" value="Genomic_DNA"/>
</dbReference>
<dbReference type="InterPro" id="IPR055346">
    <property type="entry name" value="Fe-S_cluster_assembly_SufBD"/>
</dbReference>
<name>A0A4Y9EK78_9SPHN</name>
<dbReference type="SUPFAM" id="SSF101960">
    <property type="entry name" value="Stabilizer of iron transporter SufD"/>
    <property type="match status" value="1"/>
</dbReference>
<dbReference type="InterPro" id="IPR000825">
    <property type="entry name" value="SUF_FeS_clus_asmbl_SufBD_core"/>
</dbReference>
<proteinExistence type="predicted"/>
<dbReference type="Pfam" id="PF01458">
    <property type="entry name" value="SUFBD_core"/>
    <property type="match status" value="1"/>
</dbReference>
<gene>
    <name evidence="2" type="ORF">EUV02_12245</name>
</gene>
<comment type="caution">
    <text evidence="2">The sequence shown here is derived from an EMBL/GenBank/DDBJ whole genome shotgun (WGS) entry which is preliminary data.</text>
</comment>
<dbReference type="InterPro" id="IPR037284">
    <property type="entry name" value="SUF_FeS_clus_asmbl_SufBD_sf"/>
</dbReference>
<evidence type="ECO:0000313" key="2">
    <source>
        <dbReference type="EMBL" id="TFU01078.1"/>
    </source>
</evidence>
<evidence type="ECO:0000313" key="3">
    <source>
        <dbReference type="Proteomes" id="UP000297737"/>
    </source>
</evidence>
<organism evidence="2 3">
    <name type="scientific">Glacieibacterium arshaanense</name>
    <dbReference type="NCBI Taxonomy" id="2511025"/>
    <lineage>
        <taxon>Bacteria</taxon>
        <taxon>Pseudomonadati</taxon>
        <taxon>Pseudomonadota</taxon>
        <taxon>Alphaproteobacteria</taxon>
        <taxon>Sphingomonadales</taxon>
        <taxon>Sphingosinicellaceae</taxon>
        <taxon>Glacieibacterium</taxon>
    </lineage>
</organism>
<dbReference type="PANTHER" id="PTHR43575">
    <property type="entry name" value="PROTEIN ABCI7, CHLOROPLASTIC"/>
    <property type="match status" value="1"/>
</dbReference>
<reference evidence="2 3" key="1">
    <citation type="submission" date="2019-02" db="EMBL/GenBank/DDBJ databases">
        <title>Polymorphobacter sp. isolated from the lake at the Tibet of China.</title>
        <authorList>
            <person name="Li A."/>
        </authorList>
    </citation>
    <scope>NUCLEOTIDE SEQUENCE [LARGE SCALE GENOMIC DNA]</scope>
    <source>
        <strain evidence="2 3">DJ1R-1</strain>
    </source>
</reference>